<gene>
    <name evidence="2" type="ORF">HALOF300_00588</name>
</gene>
<accession>A0A7M4DEP8</accession>
<name>A0A7M4DEP8_9MICO</name>
<feature type="compositionally biased region" description="Low complexity" evidence="1">
    <location>
        <begin position="1"/>
        <end position="14"/>
    </location>
</feature>
<sequence length="245" mass="25858">MGAGTGAAAVPGADRAGGRRACRPGVAGGRGAARPGRLRAGVLRGGVGRRRPERVRHPQRRPRGLARRRRARPVEAVPGGLGDPGRPLHRSPRAVRAGTEHQRRGADRPRGRPRRRLAQGRIPVATGARPRVRERPRQPDRRGRPGQSGQGCRRRRGLAPAEHRVPLCLRRSADPGEGHVRAGRQRCGVRCAGAGARAGVPGGAGCRGCVVGRTTGAGRGCASGRGTGVGRGWTCGWNWDVGRPR</sequence>
<dbReference type="EMBL" id="CACRYJ010000009">
    <property type="protein sequence ID" value="VZO35391.1"/>
    <property type="molecule type" value="Genomic_DNA"/>
</dbReference>
<evidence type="ECO:0000256" key="1">
    <source>
        <dbReference type="SAM" id="MobiDB-lite"/>
    </source>
</evidence>
<protein>
    <submittedName>
        <fullName evidence="2">Uncharacterized protein</fullName>
    </submittedName>
</protein>
<feature type="compositionally biased region" description="Basic and acidic residues" evidence="1">
    <location>
        <begin position="131"/>
        <end position="143"/>
    </location>
</feature>
<feature type="compositionally biased region" description="Basic and acidic residues" evidence="1">
    <location>
        <begin position="98"/>
        <end position="110"/>
    </location>
</feature>
<organism evidence="2 3">
    <name type="scientific">Occultella aeris</name>
    <dbReference type="NCBI Taxonomy" id="2761496"/>
    <lineage>
        <taxon>Bacteria</taxon>
        <taxon>Bacillati</taxon>
        <taxon>Actinomycetota</taxon>
        <taxon>Actinomycetes</taxon>
        <taxon>Micrococcales</taxon>
        <taxon>Ruaniaceae</taxon>
        <taxon>Occultella</taxon>
    </lineage>
</organism>
<feature type="region of interest" description="Disordered" evidence="1">
    <location>
        <begin position="1"/>
        <end position="158"/>
    </location>
</feature>
<feature type="compositionally biased region" description="Basic residues" evidence="1">
    <location>
        <begin position="47"/>
        <end position="71"/>
    </location>
</feature>
<comment type="caution">
    <text evidence="2">The sequence shown here is derived from an EMBL/GenBank/DDBJ whole genome shotgun (WGS) entry which is preliminary data.</text>
</comment>
<evidence type="ECO:0000313" key="2">
    <source>
        <dbReference type="EMBL" id="VZO35391.1"/>
    </source>
</evidence>
<reference evidence="2 3" key="1">
    <citation type="submission" date="2019-11" db="EMBL/GenBank/DDBJ databases">
        <authorList>
            <person name="Criscuolo A."/>
        </authorList>
    </citation>
    <scope>NUCLEOTIDE SEQUENCE [LARGE SCALE GENOMIC DNA]</scope>
    <source>
        <strain evidence="2">CIP111667</strain>
    </source>
</reference>
<feature type="compositionally biased region" description="Low complexity" evidence="1">
    <location>
        <begin position="32"/>
        <end position="42"/>
    </location>
</feature>
<dbReference type="Proteomes" id="UP000419743">
    <property type="component" value="Unassembled WGS sequence"/>
</dbReference>
<evidence type="ECO:0000313" key="3">
    <source>
        <dbReference type="Proteomes" id="UP000419743"/>
    </source>
</evidence>
<dbReference type="AlphaFoldDB" id="A0A7M4DEP8"/>
<keyword evidence="3" id="KW-1185">Reference proteome</keyword>
<proteinExistence type="predicted"/>